<dbReference type="AlphaFoldDB" id="A0AAD1RYX9"/>
<dbReference type="Proteomes" id="UP001295444">
    <property type="component" value="Chromosome 04"/>
</dbReference>
<keyword evidence="3" id="KW-1185">Reference proteome</keyword>
<protein>
    <recommendedName>
        <fullName evidence="1">DUF4371 domain-containing protein</fullName>
    </recommendedName>
</protein>
<name>A0AAD1RYX9_PELCU</name>
<dbReference type="InterPro" id="IPR025398">
    <property type="entry name" value="DUF4371"/>
</dbReference>
<dbReference type="PANTHER" id="PTHR45749:SF21">
    <property type="entry name" value="DUF4371 DOMAIN-CONTAINING PROTEIN"/>
    <property type="match status" value="1"/>
</dbReference>
<proteinExistence type="predicted"/>
<dbReference type="Pfam" id="PF14291">
    <property type="entry name" value="DUF4371"/>
    <property type="match status" value="1"/>
</dbReference>
<accession>A0AAD1RYX9</accession>
<dbReference type="PANTHER" id="PTHR45749">
    <property type="match status" value="1"/>
</dbReference>
<reference evidence="2" key="1">
    <citation type="submission" date="2022-03" db="EMBL/GenBank/DDBJ databases">
        <authorList>
            <person name="Alioto T."/>
            <person name="Alioto T."/>
            <person name="Gomez Garrido J."/>
        </authorList>
    </citation>
    <scope>NUCLEOTIDE SEQUENCE</scope>
</reference>
<dbReference type="EMBL" id="OW240915">
    <property type="protein sequence ID" value="CAH2284395.1"/>
    <property type="molecule type" value="Genomic_DNA"/>
</dbReference>
<evidence type="ECO:0000313" key="3">
    <source>
        <dbReference type="Proteomes" id="UP001295444"/>
    </source>
</evidence>
<sequence>MSSDIQNEILKLLSHTVLRLIRKQIGNNAFAIIVDGTQDISGQEQESFCIRYVDEDLYPHEDFIGLYQVDETSGSAIAQIVKDALCRNGLCMSMLRGQTYDGASNMAGKYHGAQALIKQEHPLAIYVHCSAHCTN</sequence>
<evidence type="ECO:0000259" key="1">
    <source>
        <dbReference type="Pfam" id="PF14291"/>
    </source>
</evidence>
<feature type="domain" description="DUF4371" evidence="1">
    <location>
        <begin position="2"/>
        <end position="112"/>
    </location>
</feature>
<gene>
    <name evidence="2" type="ORF">PECUL_23A024596</name>
</gene>
<organism evidence="2 3">
    <name type="scientific">Pelobates cultripes</name>
    <name type="common">Western spadefoot toad</name>
    <dbReference type="NCBI Taxonomy" id="61616"/>
    <lineage>
        <taxon>Eukaryota</taxon>
        <taxon>Metazoa</taxon>
        <taxon>Chordata</taxon>
        <taxon>Craniata</taxon>
        <taxon>Vertebrata</taxon>
        <taxon>Euteleostomi</taxon>
        <taxon>Amphibia</taxon>
        <taxon>Batrachia</taxon>
        <taxon>Anura</taxon>
        <taxon>Pelobatoidea</taxon>
        <taxon>Pelobatidae</taxon>
        <taxon>Pelobates</taxon>
    </lineage>
</organism>
<evidence type="ECO:0000313" key="2">
    <source>
        <dbReference type="EMBL" id="CAH2284395.1"/>
    </source>
</evidence>